<keyword evidence="2" id="KW-1185">Reference proteome</keyword>
<dbReference type="Pfam" id="PF01263">
    <property type="entry name" value="Aldose_epim"/>
    <property type="match status" value="1"/>
</dbReference>
<name>A0ABY4CFE0_9BACL</name>
<dbReference type="InterPro" id="IPR008183">
    <property type="entry name" value="Aldose_1/G6P_1-epimerase"/>
</dbReference>
<dbReference type="InterPro" id="IPR011013">
    <property type="entry name" value="Gal_mutarotase_sf_dom"/>
</dbReference>
<protein>
    <recommendedName>
        <fullName evidence="3">Aldose epimerase</fullName>
    </recommendedName>
</protein>
<dbReference type="SUPFAM" id="SSF74650">
    <property type="entry name" value="Galactose mutarotase-like"/>
    <property type="match status" value="1"/>
</dbReference>
<sequence>MIKLMMPDNPHTYICILPNRGAIIIDYTFQGRAILYLDRSTIESGTSSIIRGGVPILFPVCGPVEANGYQIRDQWYLMPKHGFARDFPWEITSLNETKEFTSITLQLTSNMLTQKYYPYDFEMNTTYHLTGTELLIQTELANRSNYDMPFQLGFHPYFLLKDKNSIKLKLFAKECIDTLKGIRLQLSSDGWFHPDLNQEQINLCFRGFNQNHIEIQLDDHKVEIVFTANVTDIVLWAISGQDFICIEPWIGSHGDFAKNLAFRLSPGENFSATFTIRPSQIQEVNSDESNEA</sequence>
<dbReference type="PANTHER" id="PTHR11122">
    <property type="entry name" value="APOSPORY-ASSOCIATED PROTEIN C-RELATED"/>
    <property type="match status" value="1"/>
</dbReference>
<reference evidence="1" key="1">
    <citation type="submission" date="2021-12" db="EMBL/GenBank/DDBJ databases">
        <title>Alicyclobacillaceae gen. nov., sp. nov., isolated from chalcocite enrichment system.</title>
        <authorList>
            <person name="Jiang Z."/>
        </authorList>
    </citation>
    <scope>NUCLEOTIDE SEQUENCE</scope>
    <source>
        <strain evidence="1">MYW30-H2</strain>
    </source>
</reference>
<dbReference type="Proteomes" id="UP000830167">
    <property type="component" value="Chromosome"/>
</dbReference>
<evidence type="ECO:0000313" key="1">
    <source>
        <dbReference type="EMBL" id="UOF88744.1"/>
    </source>
</evidence>
<evidence type="ECO:0000313" key="2">
    <source>
        <dbReference type="Proteomes" id="UP000830167"/>
    </source>
</evidence>
<dbReference type="Gene3D" id="2.70.98.10">
    <property type="match status" value="1"/>
</dbReference>
<proteinExistence type="predicted"/>
<gene>
    <name evidence="1" type="ORF">LSG31_12380</name>
</gene>
<organism evidence="1 2">
    <name type="scientific">Fodinisporobacter ferrooxydans</name>
    <dbReference type="NCBI Taxonomy" id="2901836"/>
    <lineage>
        <taxon>Bacteria</taxon>
        <taxon>Bacillati</taxon>
        <taxon>Bacillota</taxon>
        <taxon>Bacilli</taxon>
        <taxon>Bacillales</taxon>
        <taxon>Alicyclobacillaceae</taxon>
        <taxon>Fodinisporobacter</taxon>
    </lineage>
</organism>
<accession>A0ABY4CFE0</accession>
<dbReference type="InterPro" id="IPR014718">
    <property type="entry name" value="GH-type_carb-bd"/>
</dbReference>
<evidence type="ECO:0008006" key="3">
    <source>
        <dbReference type="Google" id="ProtNLM"/>
    </source>
</evidence>
<dbReference type="PANTHER" id="PTHR11122:SF13">
    <property type="entry name" value="GLUCOSE-6-PHOSPHATE 1-EPIMERASE"/>
    <property type="match status" value="1"/>
</dbReference>
<dbReference type="RefSeq" id="WP_347435423.1">
    <property type="nucleotide sequence ID" value="NZ_CP089291.1"/>
</dbReference>
<dbReference type="EMBL" id="CP089291">
    <property type="protein sequence ID" value="UOF88744.1"/>
    <property type="molecule type" value="Genomic_DNA"/>
</dbReference>